<dbReference type="Proteomes" id="UP000193560">
    <property type="component" value="Unassembled WGS sequence"/>
</dbReference>
<feature type="transmembrane region" description="Helical" evidence="7">
    <location>
        <begin position="124"/>
        <end position="142"/>
    </location>
</feature>
<dbReference type="AlphaFoldDB" id="A0A1X2I4K3"/>
<dbReference type="PRINTS" id="PR01130">
    <property type="entry name" value="DERENTRNSPRT"/>
</dbReference>
<comment type="similarity">
    <text evidence="2">Belongs to the SLC29A/ENT transporter (TC 2.A.57) family.</text>
</comment>
<evidence type="ECO:0000256" key="4">
    <source>
        <dbReference type="ARBA" id="ARBA00022692"/>
    </source>
</evidence>
<keyword evidence="9" id="KW-1185">Reference proteome</keyword>
<name>A0A1X2I4K3_9FUNG</name>
<evidence type="ECO:0000256" key="1">
    <source>
        <dbReference type="ARBA" id="ARBA00004141"/>
    </source>
</evidence>
<gene>
    <name evidence="8" type="ORF">BCR42DRAFT_424470</name>
</gene>
<dbReference type="EMBL" id="MCGE01000029">
    <property type="protein sequence ID" value="ORZ09017.1"/>
    <property type="molecule type" value="Genomic_DNA"/>
</dbReference>
<evidence type="ECO:0000256" key="3">
    <source>
        <dbReference type="ARBA" id="ARBA00022448"/>
    </source>
</evidence>
<feature type="transmembrane region" description="Helical" evidence="7">
    <location>
        <begin position="400"/>
        <end position="419"/>
    </location>
</feature>
<evidence type="ECO:0000313" key="8">
    <source>
        <dbReference type="EMBL" id="ORZ09017.1"/>
    </source>
</evidence>
<feature type="transmembrane region" description="Helical" evidence="7">
    <location>
        <begin position="322"/>
        <end position="346"/>
    </location>
</feature>
<dbReference type="Pfam" id="PF01733">
    <property type="entry name" value="Nucleoside_tran"/>
    <property type="match status" value="1"/>
</dbReference>
<dbReference type="OrthoDB" id="10261753at2759"/>
<evidence type="ECO:0000256" key="5">
    <source>
        <dbReference type="ARBA" id="ARBA00022989"/>
    </source>
</evidence>
<proteinExistence type="inferred from homology"/>
<accession>A0A1X2I4K3</accession>
<comment type="subcellular location">
    <subcellularLocation>
        <location evidence="1">Membrane</location>
        <topology evidence="1">Multi-pass membrane protein</topology>
    </subcellularLocation>
</comment>
<evidence type="ECO:0000256" key="7">
    <source>
        <dbReference type="SAM" id="Phobius"/>
    </source>
</evidence>
<reference evidence="8 9" key="1">
    <citation type="submission" date="2016-07" db="EMBL/GenBank/DDBJ databases">
        <title>Pervasive Adenine N6-methylation of Active Genes in Fungi.</title>
        <authorList>
            <consortium name="DOE Joint Genome Institute"/>
            <person name="Mondo S.J."/>
            <person name="Dannebaum R.O."/>
            <person name="Kuo R.C."/>
            <person name="Labutti K."/>
            <person name="Haridas S."/>
            <person name="Kuo A."/>
            <person name="Salamov A."/>
            <person name="Ahrendt S.R."/>
            <person name="Lipzen A."/>
            <person name="Sullivan W."/>
            <person name="Andreopoulos W.B."/>
            <person name="Clum A."/>
            <person name="Lindquist E."/>
            <person name="Daum C."/>
            <person name="Ramamoorthy G.K."/>
            <person name="Gryganskyi A."/>
            <person name="Culley D."/>
            <person name="Magnuson J.K."/>
            <person name="James T.Y."/>
            <person name="O'Malley M.A."/>
            <person name="Stajich J.E."/>
            <person name="Spatafora J.W."/>
            <person name="Visel A."/>
            <person name="Grigoriev I.V."/>
        </authorList>
    </citation>
    <scope>NUCLEOTIDE SEQUENCE [LARGE SCALE GENOMIC DNA]</scope>
    <source>
        <strain evidence="8 9">NRRL 1336</strain>
    </source>
</reference>
<dbReference type="GO" id="GO:0015205">
    <property type="term" value="F:nucleobase transmembrane transporter activity"/>
    <property type="evidence" value="ECO:0007669"/>
    <property type="project" value="TreeGrafter"/>
</dbReference>
<dbReference type="GO" id="GO:0034257">
    <property type="term" value="F:nicotinamide riboside transmembrane transporter activity"/>
    <property type="evidence" value="ECO:0007669"/>
    <property type="project" value="TreeGrafter"/>
</dbReference>
<keyword evidence="4 7" id="KW-0812">Transmembrane</keyword>
<dbReference type="PIRSF" id="PIRSF016379">
    <property type="entry name" value="ENT"/>
    <property type="match status" value="1"/>
</dbReference>
<keyword evidence="3" id="KW-0813">Transport</keyword>
<evidence type="ECO:0000256" key="2">
    <source>
        <dbReference type="ARBA" id="ARBA00007965"/>
    </source>
</evidence>
<evidence type="ECO:0000256" key="6">
    <source>
        <dbReference type="ARBA" id="ARBA00023136"/>
    </source>
</evidence>
<keyword evidence="5 7" id="KW-1133">Transmembrane helix</keyword>
<organism evidence="8 9">
    <name type="scientific">Absidia repens</name>
    <dbReference type="NCBI Taxonomy" id="90262"/>
    <lineage>
        <taxon>Eukaryota</taxon>
        <taxon>Fungi</taxon>
        <taxon>Fungi incertae sedis</taxon>
        <taxon>Mucoromycota</taxon>
        <taxon>Mucoromycotina</taxon>
        <taxon>Mucoromycetes</taxon>
        <taxon>Mucorales</taxon>
        <taxon>Cunninghamellaceae</taxon>
        <taxon>Absidia</taxon>
    </lineage>
</organism>
<comment type="caution">
    <text evidence="8">The sequence shown here is derived from an EMBL/GenBank/DDBJ whole genome shotgun (WGS) entry which is preliminary data.</text>
</comment>
<feature type="transmembrane region" description="Helical" evidence="7">
    <location>
        <begin position="162"/>
        <end position="183"/>
    </location>
</feature>
<keyword evidence="6 7" id="KW-0472">Membrane</keyword>
<dbReference type="PANTHER" id="PTHR10332:SF88">
    <property type="entry name" value="EQUILIBRATIVE NUCLEOSIDE TRANSPORTER 1, ISOFORM A"/>
    <property type="match status" value="1"/>
</dbReference>
<dbReference type="InterPro" id="IPR002259">
    <property type="entry name" value="Eqnu_transpt"/>
</dbReference>
<dbReference type="GO" id="GO:0005886">
    <property type="term" value="C:plasma membrane"/>
    <property type="evidence" value="ECO:0007669"/>
    <property type="project" value="TreeGrafter"/>
</dbReference>
<protein>
    <submittedName>
        <fullName evidence="8">Nucleoside transporter-domain-containing protein</fullName>
    </submittedName>
</protein>
<dbReference type="PANTHER" id="PTHR10332">
    <property type="entry name" value="EQUILIBRATIVE NUCLEOSIDE TRANSPORTER"/>
    <property type="match status" value="1"/>
</dbReference>
<feature type="transmembrane region" description="Helical" evidence="7">
    <location>
        <begin position="89"/>
        <end position="112"/>
    </location>
</feature>
<sequence>MLLPWNVFITASEYFADRFIGSIYQENFQSYFSTYFTVTNMTFFIYLLWRQSTSSTIHVDVLYPVALNAIIFGIMAVTVETSLDGSEYFWMTLTLMALTGATTSFFQVAVFAEASRFPPQYVQAVMSGQGIAGVAVAASSILSALAGTNESTAGERSFNRSAFIYFLSALLVTIAALVGRVILSQQPFYISQIKQDKAVTYSQELDDHEINNLSSTTYEHHPPRSLRQLIKKSSGLVFSVAYVFVVTLMIFPSITSLIKSVIRHPPSSSNSDISTTLATGTTSRLFDDDIFVALHFLVFNLGDWMGRVLPLWPSLCTFNPSILSLLSGLRTFFIPLFLVCNVVLSSKRHLPVLVTSDLAYFLLIWVFSMTSGWICSLSMMAAPQQHYLRSATEKSHIGSIMSFSLVVGLAIGGCLSFWVRSLL</sequence>
<feature type="transmembrane region" description="Helical" evidence="7">
    <location>
        <begin position="236"/>
        <end position="258"/>
    </location>
</feature>
<evidence type="ECO:0000313" key="9">
    <source>
        <dbReference type="Proteomes" id="UP000193560"/>
    </source>
</evidence>
<feature type="transmembrane region" description="Helical" evidence="7">
    <location>
        <begin position="61"/>
        <end position="83"/>
    </location>
</feature>
<feature type="transmembrane region" description="Helical" evidence="7">
    <location>
        <begin position="358"/>
        <end position="379"/>
    </location>
</feature>
<feature type="transmembrane region" description="Helical" evidence="7">
    <location>
        <begin position="31"/>
        <end position="49"/>
    </location>
</feature>
<dbReference type="GO" id="GO:0000329">
    <property type="term" value="C:fungal-type vacuole membrane"/>
    <property type="evidence" value="ECO:0007669"/>
    <property type="project" value="TreeGrafter"/>
</dbReference>